<dbReference type="PROSITE" id="PS50192">
    <property type="entry name" value="T_SNARE"/>
    <property type="match status" value="1"/>
</dbReference>
<dbReference type="CDD" id="cd15877">
    <property type="entry name" value="SNARE_TSNARE1"/>
    <property type="match status" value="1"/>
</dbReference>
<evidence type="ECO:0000256" key="2">
    <source>
        <dbReference type="SAM" id="MobiDB-lite"/>
    </source>
</evidence>
<proteinExistence type="predicted"/>
<accession>A0A9B0WE30</accession>
<dbReference type="Pfam" id="PF13873">
    <property type="entry name" value="Myb_DNA-bind_5"/>
    <property type="match status" value="1"/>
</dbReference>
<name>A0A9B0WE30_CHRAS</name>
<dbReference type="GeneID" id="102837487"/>
<evidence type="ECO:0000256" key="3">
    <source>
        <dbReference type="SAM" id="Phobius"/>
    </source>
</evidence>
<dbReference type="CTD" id="203062"/>
<keyword evidence="5" id="KW-1185">Reference proteome</keyword>
<dbReference type="SUPFAM" id="SSF47661">
    <property type="entry name" value="t-snare proteins"/>
    <property type="match status" value="1"/>
</dbReference>
<sequence length="492" mass="53494">MSYGSIAGGGGLGGRSPFEGPSRHGYQPLECSKCWTEYGIRHFPCPSPERSAQDPQVGKDGAGHLGPVAGTPRGPRARKRGPGVTPEGSWTPEPTTAAGPLGRMAGPCAVRAKKRKPNFCPQETEVLVAKVSKHHQLLFGTGLHKVEPARKYRVWSRILQAVNALGYCRRDVVDLKHKWRDLRAVVRRKLAEVRTAAPGPSTLTLTPVEQVVAKTFSCQAHEGSGLEPPGAAPVDSSEFQELFQATTAGVFRINSNVTSLERSLRSLGTSSDTQELRDNLHTIQQETNATVASSTRALKQLSELLSSLLFLQQERLQMDRLKTQLSDAIQHYGAVQKKVADKSRALLPTAQRGGRQSPRTSFAELPDSEKIFNGGDGVWPSQGQVLLSELTEDDLEAIRLRDEAILKIESDLLDVNQVIKDLASMVSEQGEAIDSIEASIEAASSHAELARELLAGASRHQFQRRKVKCYFLSAGVAVLLVVILIIATSVRK</sequence>
<dbReference type="SMART" id="SM00503">
    <property type="entry name" value="SynN"/>
    <property type="match status" value="1"/>
</dbReference>
<dbReference type="PANTHER" id="PTHR23098">
    <property type="entry name" value="AGAP001331-PA-RELATED"/>
    <property type="match status" value="1"/>
</dbReference>
<keyword evidence="3" id="KW-1133">Transmembrane helix</keyword>
<dbReference type="GO" id="GO:0016192">
    <property type="term" value="P:vesicle-mediated transport"/>
    <property type="evidence" value="ECO:0007669"/>
    <property type="project" value="InterPro"/>
</dbReference>
<evidence type="ECO:0000256" key="1">
    <source>
        <dbReference type="ARBA" id="ARBA00023054"/>
    </source>
</evidence>
<dbReference type="Pfam" id="PF05739">
    <property type="entry name" value="SNARE"/>
    <property type="match status" value="1"/>
</dbReference>
<gene>
    <name evidence="6" type="primary">TSNARE1</name>
</gene>
<dbReference type="Pfam" id="PF14523">
    <property type="entry name" value="Syntaxin_2"/>
    <property type="match status" value="1"/>
</dbReference>
<evidence type="ECO:0000259" key="4">
    <source>
        <dbReference type="PROSITE" id="PS50192"/>
    </source>
</evidence>
<dbReference type="Gene3D" id="1.20.5.110">
    <property type="match status" value="1"/>
</dbReference>
<keyword evidence="3" id="KW-0812">Transmembrane</keyword>
<dbReference type="GO" id="GO:0016020">
    <property type="term" value="C:membrane"/>
    <property type="evidence" value="ECO:0007669"/>
    <property type="project" value="InterPro"/>
</dbReference>
<feature type="compositionally biased region" description="Gly residues" evidence="2">
    <location>
        <begin position="1"/>
        <end position="14"/>
    </location>
</feature>
<protein>
    <submittedName>
        <fullName evidence="6">t-SNARE domain-containing protein 1</fullName>
    </submittedName>
</protein>
<dbReference type="InterPro" id="IPR028002">
    <property type="entry name" value="Myb_DNA-bind_5"/>
</dbReference>
<dbReference type="InterPro" id="IPR006011">
    <property type="entry name" value="Syntaxin_N"/>
</dbReference>
<organism evidence="5 6">
    <name type="scientific">Chrysochloris asiatica</name>
    <name type="common">Cape golden mole</name>
    <dbReference type="NCBI Taxonomy" id="185453"/>
    <lineage>
        <taxon>Eukaryota</taxon>
        <taxon>Metazoa</taxon>
        <taxon>Chordata</taxon>
        <taxon>Craniata</taxon>
        <taxon>Vertebrata</taxon>
        <taxon>Euteleostomi</taxon>
        <taxon>Mammalia</taxon>
        <taxon>Eutheria</taxon>
        <taxon>Afrotheria</taxon>
        <taxon>Chrysochloridae</taxon>
        <taxon>Chrysochlorinae</taxon>
        <taxon>Chrysochloris</taxon>
    </lineage>
</organism>
<dbReference type="GO" id="GO:0005634">
    <property type="term" value="C:nucleus"/>
    <property type="evidence" value="ECO:0007669"/>
    <property type="project" value="TreeGrafter"/>
</dbReference>
<reference evidence="6" key="1">
    <citation type="submission" date="2025-08" db="UniProtKB">
        <authorList>
            <consortium name="RefSeq"/>
        </authorList>
    </citation>
    <scope>IDENTIFICATION</scope>
    <source>
        <tissue evidence="6">Spleen</tissue>
    </source>
</reference>
<feature type="domain" description="T-SNARE coiled-coil homology" evidence="4">
    <location>
        <begin position="395"/>
        <end position="457"/>
    </location>
</feature>
<dbReference type="AlphaFoldDB" id="A0A9B0WE30"/>
<dbReference type="Proteomes" id="UP000504623">
    <property type="component" value="Unplaced"/>
</dbReference>
<evidence type="ECO:0000313" key="5">
    <source>
        <dbReference type="Proteomes" id="UP000504623"/>
    </source>
</evidence>
<dbReference type="SMART" id="SM00397">
    <property type="entry name" value="t_SNARE"/>
    <property type="match status" value="1"/>
</dbReference>
<feature type="transmembrane region" description="Helical" evidence="3">
    <location>
        <begin position="470"/>
        <end position="490"/>
    </location>
</feature>
<dbReference type="OrthoDB" id="75754at2759"/>
<feature type="region of interest" description="Disordered" evidence="2">
    <location>
        <begin position="1"/>
        <end position="23"/>
    </location>
</feature>
<dbReference type="Gene3D" id="1.20.58.70">
    <property type="match status" value="1"/>
</dbReference>
<dbReference type="InterPro" id="IPR000727">
    <property type="entry name" value="T_SNARE_dom"/>
</dbReference>
<dbReference type="RefSeq" id="XP_006830795.1">
    <property type="nucleotide sequence ID" value="XM_006830732.1"/>
</dbReference>
<keyword evidence="3" id="KW-0472">Membrane</keyword>
<dbReference type="InterPro" id="IPR010989">
    <property type="entry name" value="SNARE"/>
</dbReference>
<feature type="region of interest" description="Disordered" evidence="2">
    <location>
        <begin position="46"/>
        <end position="104"/>
    </location>
</feature>
<keyword evidence="1" id="KW-0175">Coiled coil</keyword>
<evidence type="ECO:0000313" key="6">
    <source>
        <dbReference type="RefSeq" id="XP_006830795.1"/>
    </source>
</evidence>
<dbReference type="PANTHER" id="PTHR23098:SF22">
    <property type="entry name" value="MYB-LIKE DOMAIN-CONTAINING PROTEIN"/>
    <property type="match status" value="1"/>
</dbReference>